<evidence type="ECO:0000256" key="1">
    <source>
        <dbReference type="SAM" id="Coils"/>
    </source>
</evidence>
<organism evidence="3 4">
    <name type="scientific">Acropora cervicornis</name>
    <name type="common">Staghorn coral</name>
    <dbReference type="NCBI Taxonomy" id="6130"/>
    <lineage>
        <taxon>Eukaryota</taxon>
        <taxon>Metazoa</taxon>
        <taxon>Cnidaria</taxon>
        <taxon>Anthozoa</taxon>
        <taxon>Hexacorallia</taxon>
        <taxon>Scleractinia</taxon>
        <taxon>Astrocoeniina</taxon>
        <taxon>Acroporidae</taxon>
        <taxon>Acropora</taxon>
    </lineage>
</organism>
<feature type="region of interest" description="Disordered" evidence="2">
    <location>
        <begin position="1080"/>
        <end position="1117"/>
    </location>
</feature>
<feature type="compositionally biased region" description="Polar residues" evidence="2">
    <location>
        <begin position="1"/>
        <end position="16"/>
    </location>
</feature>
<evidence type="ECO:0000313" key="4">
    <source>
        <dbReference type="Proteomes" id="UP001249851"/>
    </source>
</evidence>
<feature type="compositionally biased region" description="Low complexity" evidence="2">
    <location>
        <begin position="1094"/>
        <end position="1116"/>
    </location>
</feature>
<protein>
    <submittedName>
        <fullName evidence="3">Uncharacterized protein</fullName>
    </submittedName>
</protein>
<keyword evidence="4" id="KW-1185">Reference proteome</keyword>
<dbReference type="EMBL" id="JARQWQ010000032">
    <property type="protein sequence ID" value="KAK2561544.1"/>
    <property type="molecule type" value="Genomic_DNA"/>
</dbReference>
<name>A0AAD9V522_ACRCE</name>
<dbReference type="Proteomes" id="UP001249851">
    <property type="component" value="Unassembled WGS sequence"/>
</dbReference>
<feature type="region of interest" description="Disordered" evidence="2">
    <location>
        <begin position="958"/>
        <end position="980"/>
    </location>
</feature>
<feature type="region of interest" description="Disordered" evidence="2">
    <location>
        <begin position="703"/>
        <end position="724"/>
    </location>
</feature>
<feature type="coiled-coil region" evidence="1">
    <location>
        <begin position="1309"/>
        <end position="1347"/>
    </location>
</feature>
<comment type="caution">
    <text evidence="3">The sequence shown here is derived from an EMBL/GenBank/DDBJ whole genome shotgun (WGS) entry which is preliminary data.</text>
</comment>
<feature type="region of interest" description="Disordered" evidence="2">
    <location>
        <begin position="27"/>
        <end position="46"/>
    </location>
</feature>
<feature type="region of interest" description="Disordered" evidence="2">
    <location>
        <begin position="1"/>
        <end position="21"/>
    </location>
</feature>
<keyword evidence="1" id="KW-0175">Coiled coil</keyword>
<feature type="compositionally biased region" description="Basic and acidic residues" evidence="2">
    <location>
        <begin position="1018"/>
        <end position="1038"/>
    </location>
</feature>
<feature type="compositionally biased region" description="Polar residues" evidence="2">
    <location>
        <begin position="968"/>
        <end position="980"/>
    </location>
</feature>
<gene>
    <name evidence="3" type="ORF">P5673_015520</name>
</gene>
<reference evidence="3" key="2">
    <citation type="journal article" date="2023" name="Science">
        <title>Genomic signatures of disease resistance in endangered staghorn corals.</title>
        <authorList>
            <person name="Vollmer S.V."/>
            <person name="Selwyn J.D."/>
            <person name="Despard B.A."/>
            <person name="Roesel C.L."/>
        </authorList>
    </citation>
    <scope>NUCLEOTIDE SEQUENCE</scope>
    <source>
        <strain evidence="3">K2</strain>
    </source>
</reference>
<proteinExistence type="predicted"/>
<evidence type="ECO:0000313" key="3">
    <source>
        <dbReference type="EMBL" id="KAK2561544.1"/>
    </source>
</evidence>
<sequence length="1481" mass="163514">MFCSSGTNDSGSTMETLITPEEPENRIMIGGKRKSSGRRSSILKGSKSPLKVGALEELDPNSLDNESREFFVEDWQSAWKKEVEQNNLQMANNPSQSGYREPANSIKGIDTLLRGSIQDDEVIPDQMIKQDGGLSLAASDDVQSLGLVHNSLCHGATVSGVNTYHNTAKLSSSHGQMREEMEQTRCFNSHQLFEDPAADVDPGDQTRIFGSNDASQLDITCFEEEVFFQDHPNEPGSSPDNCTERAKMDSSAFLMYLKNSDTSFVGNQPPTRNPVEVIDEIGRPCSESLQSKALISEDIEAVSFKVNTGNLCDVRSSSSRKPLGEIKDMRSSAKETQSVCLNGGESQQQEQQFEVDLDLTTCLSNGAVDLAMQKTKRRSVYETSCMDVTACFRSGIINSSDQQGLSQMALPTSSLSGVEPTWVLKQNAQDQTVGLNMTCCYGNGILAEKAPMFTDADQTVVFDAEEENGDSLDFTVCQGQGVLARFPSSTSQMDLAQSSKSDSRNMDSSAFLRALCGANETNTTDDKDVSDPLNEEMDLTAVHGPAMFKTTPVQTEEPAGQMCGPVNQLDVTSCSGNGILANYQVAPNQTKEERSVGLGDSDALNFTICRGRPFSNLNLQTQDVFALTEGSRKLNDSSIFLQSPYRNGSPGTGDAEKVSAEMDLTATYDSSFGVENNALRTREMDNTNNNYCTLGLKDIISPAKEGTGKTHSRERNYWRGETKGSASQVKTVSGGNELLKDDSNLELSSHQGNFYKDVDYGLQKSKQKSVHNVTSLFCPGLTALPNKHSLGSSIHGTLDHAIRGRVASHNGPLSSANDLVKQGIHPDKTSVTELGDQDRQGRRCILNPIPLSLPPSTREKFQIHDSKNIFQPVTTTSSSFKEGEVLPQVGRNSSFKTNEVMDRDSASDIGWNPKHQEDTIVKFTTCCSFSIPDISVQMAKRKSVGELCERDMTSTFDRGPVMLPSEPAGSNSAKQSSVHTRYQEDLPCEFNESIAVIKAKPMHSKEMPEQLIASRLKKPCDDHKSNDHTAEKGERLENAGDMLSSYVPLQMETPLKQATNDTLQSNLSDTRCQESTVHKFNEVEASNTTGLEVSHPLSARKPSSSSSKEAGSDGNSKLMLTRCREAAFHGENETAALKEMRLSQLQEIPEESQASQLEIAIPCGNLSKLNDSSTQRECEESSVQKQCNEDCNTSFDSERLLEEPAETGLDPHKMSTIEEVENGNKREVECTSKNIAEEERPITVKEFLEITEIAFITGLVAMRTDARRLRSACEKMAAWEWKERKMRLNKTILAKMKGMKILTKNCRILSCVSRKVRSEKDELDKKKEELEKMVIEKEEELRSIKLYNQQEQRPSCGTKASWEQTVDSIKLNYTSLEICSTKADLPKVLEDISFKMFKAKCVGDEIYRICLGHLITLNEDRFVVEFVSIKAFLKFVLDIQLDVTQAEIEEALNAVKHGPFYLSRLVETADKLLEEKAASAK</sequence>
<feature type="compositionally biased region" description="Basic and acidic residues" evidence="2">
    <location>
        <begin position="706"/>
        <end position="722"/>
    </location>
</feature>
<feature type="region of interest" description="Disordered" evidence="2">
    <location>
        <begin position="1017"/>
        <end position="1038"/>
    </location>
</feature>
<reference evidence="3" key="1">
    <citation type="journal article" date="2023" name="G3 (Bethesda)">
        <title>Whole genome assembly and annotation of the endangered Caribbean coral Acropora cervicornis.</title>
        <authorList>
            <person name="Selwyn J.D."/>
            <person name="Vollmer S.V."/>
        </authorList>
    </citation>
    <scope>NUCLEOTIDE SEQUENCE</scope>
    <source>
        <strain evidence="3">K2</strain>
    </source>
</reference>
<accession>A0AAD9V522</accession>
<evidence type="ECO:0000256" key="2">
    <source>
        <dbReference type="SAM" id="MobiDB-lite"/>
    </source>
</evidence>